<accession>A0ABN1ZNI9</accession>
<dbReference type="Gene3D" id="3.20.20.140">
    <property type="entry name" value="Metal-dependent hydrolases"/>
    <property type="match status" value="1"/>
</dbReference>
<dbReference type="EMBL" id="BAAAQD010000001">
    <property type="protein sequence ID" value="GAA1501452.1"/>
    <property type="molecule type" value="Genomic_DNA"/>
</dbReference>
<evidence type="ECO:0000313" key="1">
    <source>
        <dbReference type="EMBL" id="GAA1501452.1"/>
    </source>
</evidence>
<dbReference type="PANTHER" id="PTHR43383:SF2">
    <property type="entry name" value="AMIDOHYDROLASE 2 FAMILY PROTEIN"/>
    <property type="match status" value="1"/>
</dbReference>
<dbReference type="SUPFAM" id="SSF51556">
    <property type="entry name" value="Metallo-dependent hydrolases"/>
    <property type="match status" value="1"/>
</dbReference>
<organism evidence="1 2">
    <name type="scientific">Dactylosporangium maewongense</name>
    <dbReference type="NCBI Taxonomy" id="634393"/>
    <lineage>
        <taxon>Bacteria</taxon>
        <taxon>Bacillati</taxon>
        <taxon>Actinomycetota</taxon>
        <taxon>Actinomycetes</taxon>
        <taxon>Micromonosporales</taxon>
        <taxon>Micromonosporaceae</taxon>
        <taxon>Dactylosporangium</taxon>
    </lineage>
</organism>
<keyword evidence="2" id="KW-1185">Reference proteome</keyword>
<sequence>MEVLTDGLIDGLIDGHCHRVLARDLDRAAFETACTEADLPPPPGVSYLDSRVGLAVRRWCAPALGLPVHAPADDYLARRAELGWRATTEALLRAAGLAELLVDTGLDDPDLLGEAGLAAASGARVREVVRLERVAETLPADTGAAEFAAAFASALDGRVRTAAAVKSVAAYRHGLAVPARPPPPRAVQRAAGAWLRGGRGRITDPDLLGHLLWAGVGTGLPLQLHTGFGDRDLALHRADPALAQPFLAALDPRGAPVVLLHCYPFHRNAGWLAQVYPHVHVDVGLTLTHAGDAVLPEFFELAPFGKLLFSTDAYLLPELYLVGAARFRHALRRLLDTWRADDSVSIADAERITALVGAGNARRLYGPGTTTTVR</sequence>
<proteinExistence type="predicted"/>
<comment type="caution">
    <text evidence="1">The sequence shown here is derived from an EMBL/GenBank/DDBJ whole genome shotgun (WGS) entry which is preliminary data.</text>
</comment>
<name>A0ABN1ZNI9_9ACTN</name>
<dbReference type="Proteomes" id="UP001501470">
    <property type="component" value="Unassembled WGS sequence"/>
</dbReference>
<gene>
    <name evidence="1" type="ORF">GCM10009827_010970</name>
</gene>
<dbReference type="InterPro" id="IPR032466">
    <property type="entry name" value="Metal_Hydrolase"/>
</dbReference>
<protein>
    <submittedName>
        <fullName evidence="1">Amidohydrolase family protein</fullName>
    </submittedName>
</protein>
<reference evidence="1 2" key="1">
    <citation type="journal article" date="2019" name="Int. J. Syst. Evol. Microbiol.">
        <title>The Global Catalogue of Microorganisms (GCM) 10K type strain sequencing project: providing services to taxonomists for standard genome sequencing and annotation.</title>
        <authorList>
            <consortium name="The Broad Institute Genomics Platform"/>
            <consortium name="The Broad Institute Genome Sequencing Center for Infectious Disease"/>
            <person name="Wu L."/>
            <person name="Ma J."/>
        </authorList>
    </citation>
    <scope>NUCLEOTIDE SEQUENCE [LARGE SCALE GENOMIC DNA]</scope>
    <source>
        <strain evidence="1 2">JCM 15933</strain>
    </source>
</reference>
<evidence type="ECO:0000313" key="2">
    <source>
        <dbReference type="Proteomes" id="UP001501470"/>
    </source>
</evidence>
<dbReference type="PANTHER" id="PTHR43383">
    <property type="entry name" value="NODULIN 6"/>
    <property type="match status" value="1"/>
</dbReference>
<dbReference type="RefSeq" id="WP_344500099.1">
    <property type="nucleotide sequence ID" value="NZ_BAAAQD010000001.1"/>
</dbReference>